<evidence type="ECO:0000313" key="1">
    <source>
        <dbReference type="EMBL" id="GAA4259456.1"/>
    </source>
</evidence>
<sequence length="162" mass="17220">MISFEFSVVLRGYDPKAVDALLEPAVAALTTVDESARADAVTALHRANLPVVLRGFDRAQVDGAIASLTAQLEGAPGSEPDPDLSDGWSVHMAEFDVTLRGYDVAAVDRLVEQVGQALTSGSAAARAEAAVAVRQAVFAVKFRGYARHQIDRFLQQAARELA</sequence>
<evidence type="ECO:0000313" key="2">
    <source>
        <dbReference type="Proteomes" id="UP001500620"/>
    </source>
</evidence>
<dbReference type="Proteomes" id="UP001500620">
    <property type="component" value="Unassembled WGS sequence"/>
</dbReference>
<reference evidence="2" key="1">
    <citation type="journal article" date="2019" name="Int. J. Syst. Evol. Microbiol.">
        <title>The Global Catalogue of Microorganisms (GCM) 10K type strain sequencing project: providing services to taxonomists for standard genome sequencing and annotation.</title>
        <authorList>
            <consortium name="The Broad Institute Genomics Platform"/>
            <consortium name="The Broad Institute Genome Sequencing Center for Infectious Disease"/>
            <person name="Wu L."/>
            <person name="Ma J."/>
        </authorList>
    </citation>
    <scope>NUCLEOTIDE SEQUENCE [LARGE SCALE GENOMIC DNA]</scope>
    <source>
        <strain evidence="2">JCM 17441</strain>
    </source>
</reference>
<protein>
    <recommendedName>
        <fullName evidence="3">DivIVA domain-containing protein</fullName>
    </recommendedName>
</protein>
<dbReference type="EMBL" id="BAABAT010000035">
    <property type="protein sequence ID" value="GAA4259456.1"/>
    <property type="molecule type" value="Genomic_DNA"/>
</dbReference>
<dbReference type="Gene3D" id="6.10.250.660">
    <property type="match status" value="1"/>
</dbReference>
<keyword evidence="2" id="KW-1185">Reference proteome</keyword>
<dbReference type="NCBIfam" id="TIGR03544">
    <property type="entry name" value="DivI1A_domain"/>
    <property type="match status" value="2"/>
</dbReference>
<proteinExistence type="predicted"/>
<gene>
    <name evidence="1" type="ORF">GCM10022255_084180</name>
</gene>
<accession>A0ABP8DM53</accession>
<name>A0ABP8DM53_9ACTN</name>
<evidence type="ECO:0008006" key="3">
    <source>
        <dbReference type="Google" id="ProtNLM"/>
    </source>
</evidence>
<comment type="caution">
    <text evidence="1">The sequence shown here is derived from an EMBL/GenBank/DDBJ whole genome shotgun (WGS) entry which is preliminary data.</text>
</comment>
<dbReference type="RefSeq" id="WP_345136360.1">
    <property type="nucleotide sequence ID" value="NZ_BAABAT010000035.1"/>
</dbReference>
<dbReference type="InterPro" id="IPR019933">
    <property type="entry name" value="DivIVA_domain"/>
</dbReference>
<organism evidence="1 2">
    <name type="scientific">Dactylosporangium darangshiense</name>
    <dbReference type="NCBI Taxonomy" id="579108"/>
    <lineage>
        <taxon>Bacteria</taxon>
        <taxon>Bacillati</taxon>
        <taxon>Actinomycetota</taxon>
        <taxon>Actinomycetes</taxon>
        <taxon>Micromonosporales</taxon>
        <taxon>Micromonosporaceae</taxon>
        <taxon>Dactylosporangium</taxon>
    </lineage>
</organism>